<dbReference type="SUPFAM" id="SSF81296">
    <property type="entry name" value="E set domains"/>
    <property type="match status" value="1"/>
</dbReference>
<dbReference type="PANTHER" id="PTHR10343">
    <property type="entry name" value="5'-AMP-ACTIVATED PROTEIN KINASE , BETA SUBUNIT"/>
    <property type="match status" value="1"/>
</dbReference>
<dbReference type="SUPFAM" id="SSF160219">
    <property type="entry name" value="AMPKBI-like"/>
    <property type="match status" value="1"/>
</dbReference>
<dbReference type="CDD" id="cd02859">
    <property type="entry name" value="E_set_AMPKbeta_like_N"/>
    <property type="match status" value="1"/>
</dbReference>
<dbReference type="GO" id="GO:0007165">
    <property type="term" value="P:signal transduction"/>
    <property type="evidence" value="ECO:0007669"/>
    <property type="project" value="TreeGrafter"/>
</dbReference>
<feature type="compositionally biased region" description="Low complexity" evidence="2">
    <location>
        <begin position="424"/>
        <end position="440"/>
    </location>
</feature>
<dbReference type="Pfam" id="PF16561">
    <property type="entry name" value="AMPK1_CBM"/>
    <property type="match status" value="1"/>
</dbReference>
<dbReference type="InterPro" id="IPR013783">
    <property type="entry name" value="Ig-like_fold"/>
</dbReference>
<feature type="region of interest" description="Disordered" evidence="2">
    <location>
        <begin position="424"/>
        <end position="508"/>
    </location>
</feature>
<dbReference type="SMART" id="SM01010">
    <property type="entry name" value="AMPKBI"/>
    <property type="match status" value="1"/>
</dbReference>
<feature type="region of interest" description="Disordered" evidence="2">
    <location>
        <begin position="1"/>
        <end position="171"/>
    </location>
</feature>
<evidence type="ECO:0000256" key="2">
    <source>
        <dbReference type="SAM" id="MobiDB-lite"/>
    </source>
</evidence>
<gene>
    <name evidence="4" type="ORF">FIBSPDRAFT_1035969</name>
</gene>
<organism evidence="4">
    <name type="scientific">Athelia psychrophila</name>
    <dbReference type="NCBI Taxonomy" id="1759441"/>
    <lineage>
        <taxon>Eukaryota</taxon>
        <taxon>Fungi</taxon>
        <taxon>Dikarya</taxon>
        <taxon>Basidiomycota</taxon>
        <taxon>Agaricomycotina</taxon>
        <taxon>Agaricomycetes</taxon>
        <taxon>Agaricomycetidae</taxon>
        <taxon>Atheliales</taxon>
        <taxon>Atheliaceae</taxon>
        <taxon>Athelia</taxon>
    </lineage>
</organism>
<dbReference type="GO" id="GO:0019901">
    <property type="term" value="F:protein kinase binding"/>
    <property type="evidence" value="ECO:0007669"/>
    <property type="project" value="TreeGrafter"/>
</dbReference>
<accession>A0A166W4Z3</accession>
<feature type="compositionally biased region" description="Low complexity" evidence="2">
    <location>
        <begin position="71"/>
        <end position="81"/>
    </location>
</feature>
<dbReference type="InterPro" id="IPR006828">
    <property type="entry name" value="ASC_dom"/>
</dbReference>
<dbReference type="InterPro" id="IPR014756">
    <property type="entry name" value="Ig_E-set"/>
</dbReference>
<dbReference type="GO" id="GO:0005634">
    <property type="term" value="C:nucleus"/>
    <property type="evidence" value="ECO:0007669"/>
    <property type="project" value="TreeGrafter"/>
</dbReference>
<dbReference type="STRING" id="436010.A0A166W4Z3"/>
<dbReference type="Pfam" id="PF04739">
    <property type="entry name" value="AMPKBI"/>
    <property type="match status" value="1"/>
</dbReference>
<evidence type="ECO:0000256" key="1">
    <source>
        <dbReference type="ARBA" id="ARBA00010926"/>
    </source>
</evidence>
<dbReference type="InterPro" id="IPR050827">
    <property type="entry name" value="CRP1_MDG1_kinase"/>
</dbReference>
<feature type="compositionally biased region" description="Polar residues" evidence="2">
    <location>
        <begin position="154"/>
        <end position="166"/>
    </location>
</feature>
<feature type="region of interest" description="Disordered" evidence="2">
    <location>
        <begin position="361"/>
        <end position="380"/>
    </location>
</feature>
<proteinExistence type="inferred from homology"/>
<dbReference type="AlphaFoldDB" id="A0A166W4Z3"/>
<comment type="similarity">
    <text evidence="1">Belongs to the 5'-AMP-activated protein kinase beta subunit family.</text>
</comment>
<dbReference type="InterPro" id="IPR032640">
    <property type="entry name" value="AMPK1_CBM"/>
</dbReference>
<feature type="compositionally biased region" description="Basic and acidic residues" evidence="2">
    <location>
        <begin position="451"/>
        <end position="484"/>
    </location>
</feature>
<dbReference type="Gene3D" id="2.60.40.10">
    <property type="entry name" value="Immunoglobulins"/>
    <property type="match status" value="1"/>
</dbReference>
<evidence type="ECO:0000313" key="4">
    <source>
        <dbReference type="EMBL" id="KZP33379.1"/>
    </source>
</evidence>
<protein>
    <submittedName>
        <fullName evidence="4">Carbohydrate-binding module family 48 protein</fullName>
    </submittedName>
</protein>
<dbReference type="PANTHER" id="PTHR10343:SF84">
    <property type="entry name" value="5'-AMP-ACTIVATED PROTEIN KINASE SUBUNIT BETA-1"/>
    <property type="match status" value="1"/>
</dbReference>
<name>A0A166W4Z3_9AGAM</name>
<reference evidence="4" key="1">
    <citation type="journal article" date="2016" name="Mol. Biol. Evol.">
        <title>Comparative Genomics of Early-Diverging Mushroom-Forming Fungi Provides Insights into the Origins of Lignocellulose Decay Capabilities.</title>
        <authorList>
            <person name="Nagy L.G."/>
            <person name="Riley R."/>
            <person name="Tritt A."/>
            <person name="Adam C."/>
            <person name="Daum C."/>
            <person name="Floudas D."/>
            <person name="Sun H."/>
            <person name="Yadav J.S."/>
            <person name="Pangilinan J."/>
            <person name="Larsson K.H."/>
            <person name="Matsuura K."/>
            <person name="Barry K."/>
            <person name="Labutti K."/>
            <person name="Kuo R."/>
            <person name="Ohm R.A."/>
            <person name="Bhattacharya S.S."/>
            <person name="Shirouzu T."/>
            <person name="Yoshinaga Y."/>
            <person name="Martin F.M."/>
            <person name="Grigoriev I.V."/>
            <person name="Hibbett D.S."/>
        </authorList>
    </citation>
    <scope>NUCLEOTIDE SEQUENCE [LARGE SCALE GENOMIC DNA]</scope>
    <source>
        <strain evidence="4">CBS 109695</strain>
    </source>
</reference>
<dbReference type="OrthoDB" id="531008at2759"/>
<sequence length="589" mass="64745">MGNTASNTNNASRPSGLRDRVTSPNRKSTRSRSPSPGPNSPHRPHRSLRQKKKSLELPDLASLGLSPVNPPSRRNSNRPGSSPIPIPPVVQALPNPYADNIPERYQRGRRRQPSDFALDEEVSTHIPIYPDPVTDTSRRSSRGNPFIRGAPLKYTSTQSFTHTSSRPQHKHKHEEIQEEEAPTFVPEAVRSTIPIALHKAEMELFKSQFSDDGHEEVERDLAPKEGGTGRKMDMVVEVEEGLDPIPTKIYWKGGGKNVVLARAGDDNWKGRQQMTPDQPPATRIWSAVIPLFPGTHHLKFIVDDQWRVADSLATAVDDEGSLSNYVTVHISGYTPPSSQIEGWAPPARAIRQKLLAHQHAMQGQSFWSDGGSSENHGDEHAEDPITAARNLMRDENQRPALQWTSVFPSELLAAAAEEESYLASSSSAADSDEAQSAVAAPNIPPAPTLPRHLDKLILNAKREDPARVRGREERKRERAREKGGRSMLGMTAALTASGSGDGDDTGSDVIPVITPSGTHLPMPSTHASHPRNQRRPLEIMSDDASVLPVPSHVVLHHLSTSAIRNGVLAVGSTTRYRKKYLTTIYYKPT</sequence>
<dbReference type="GO" id="GO:0031588">
    <property type="term" value="C:nucleotide-activated protein kinase complex"/>
    <property type="evidence" value="ECO:0007669"/>
    <property type="project" value="TreeGrafter"/>
</dbReference>
<feature type="compositionally biased region" description="Basic residues" evidence="2">
    <location>
        <begin position="42"/>
        <end position="52"/>
    </location>
</feature>
<feature type="compositionally biased region" description="Polar residues" evidence="2">
    <location>
        <begin position="1"/>
        <end position="13"/>
    </location>
</feature>
<dbReference type="GO" id="GO:0005737">
    <property type="term" value="C:cytoplasm"/>
    <property type="evidence" value="ECO:0007669"/>
    <property type="project" value="TreeGrafter"/>
</dbReference>
<feature type="compositionally biased region" description="Low complexity" evidence="2">
    <location>
        <begin position="22"/>
        <end position="34"/>
    </location>
</feature>
<feature type="compositionally biased region" description="Polar residues" evidence="2">
    <location>
        <begin position="361"/>
        <end position="374"/>
    </location>
</feature>
<evidence type="ECO:0000259" key="3">
    <source>
        <dbReference type="SMART" id="SM01010"/>
    </source>
</evidence>
<dbReference type="EMBL" id="KV417482">
    <property type="protein sequence ID" value="KZP33379.1"/>
    <property type="molecule type" value="Genomic_DNA"/>
</dbReference>
<dbReference type="InterPro" id="IPR037256">
    <property type="entry name" value="ASC_dom_sf"/>
</dbReference>
<dbReference type="Gene3D" id="6.20.250.60">
    <property type="match status" value="1"/>
</dbReference>
<feature type="domain" description="Association with the SNF1 complex (ASC)" evidence="3">
    <location>
        <begin position="396"/>
        <end position="589"/>
    </location>
</feature>